<dbReference type="SUPFAM" id="SSF102522">
    <property type="entry name" value="Bacterial fluorinating enzyme, N-terminal domain"/>
    <property type="match status" value="1"/>
</dbReference>
<dbReference type="Pfam" id="PF20257">
    <property type="entry name" value="SAM_HAT_C"/>
    <property type="match status" value="1"/>
</dbReference>
<protein>
    <recommendedName>
        <fullName evidence="7">S-adenosyl-l-methionine hydroxide adenosyltransferase</fullName>
    </recommendedName>
</protein>
<dbReference type="InterPro" id="IPR002747">
    <property type="entry name" value="SAM_OH_AdoTrfase"/>
</dbReference>
<name>A0A2T3XZT9_9BURK</name>
<dbReference type="PANTHER" id="PTHR35092">
    <property type="entry name" value="CHLORINASE MJ1651"/>
    <property type="match status" value="1"/>
</dbReference>
<dbReference type="InterPro" id="IPR023228">
    <property type="entry name" value="SAM_OH_AdoTrfase_N_sf"/>
</dbReference>
<dbReference type="SUPFAM" id="SSF101852">
    <property type="entry name" value="Bacterial fluorinating enzyme, C-terminal domain"/>
    <property type="match status" value="1"/>
</dbReference>
<evidence type="ECO:0000259" key="4">
    <source>
        <dbReference type="Pfam" id="PF20257"/>
    </source>
</evidence>
<evidence type="ECO:0000259" key="3">
    <source>
        <dbReference type="Pfam" id="PF01887"/>
    </source>
</evidence>
<evidence type="ECO:0000256" key="2">
    <source>
        <dbReference type="ARBA" id="ARBA00024035"/>
    </source>
</evidence>
<organism evidence="5 6">
    <name type="scientific">Trinickia symbiotica</name>
    <dbReference type="NCBI Taxonomy" id="863227"/>
    <lineage>
        <taxon>Bacteria</taxon>
        <taxon>Pseudomonadati</taxon>
        <taxon>Pseudomonadota</taxon>
        <taxon>Betaproteobacteria</taxon>
        <taxon>Burkholderiales</taxon>
        <taxon>Burkholderiaceae</taxon>
        <taxon>Trinickia</taxon>
    </lineage>
</organism>
<dbReference type="Gene3D" id="2.40.30.90">
    <property type="entry name" value="Bacterial fluorinating enzyme like"/>
    <property type="match status" value="1"/>
</dbReference>
<dbReference type="Proteomes" id="UP000240638">
    <property type="component" value="Unassembled WGS sequence"/>
</dbReference>
<dbReference type="EMBL" id="PYUC01000002">
    <property type="protein sequence ID" value="PTB22026.1"/>
    <property type="molecule type" value="Genomic_DNA"/>
</dbReference>
<dbReference type="Gene3D" id="3.40.50.10790">
    <property type="entry name" value="S-adenosyl-l-methionine hydroxide adenosyltransferase, N-terminal"/>
    <property type="match status" value="1"/>
</dbReference>
<dbReference type="RefSeq" id="WP_107149581.1">
    <property type="nucleotide sequence ID" value="NZ_PYUC01000002.1"/>
</dbReference>
<dbReference type="PIRSF" id="PIRSF006779">
    <property type="entry name" value="UCP006779"/>
    <property type="match status" value="1"/>
</dbReference>
<comment type="similarity">
    <text evidence="2">Belongs to the SAM hydrolase / SAM-dependent halogenase family.</text>
</comment>
<dbReference type="AlphaFoldDB" id="A0A2T3XZT9"/>
<dbReference type="Pfam" id="PF01887">
    <property type="entry name" value="SAM_HAT_N"/>
    <property type="match status" value="1"/>
</dbReference>
<feature type="domain" description="S-adenosyl-l-methionine hydroxide adenosyltransferase N-terminal" evidence="3">
    <location>
        <begin position="2"/>
        <end position="139"/>
    </location>
</feature>
<evidence type="ECO:0008006" key="7">
    <source>
        <dbReference type="Google" id="ProtNLM"/>
    </source>
</evidence>
<keyword evidence="1" id="KW-0949">S-adenosyl-L-methionine</keyword>
<dbReference type="InterPro" id="IPR046470">
    <property type="entry name" value="SAM_HAT_C"/>
</dbReference>
<feature type="domain" description="S-adenosyl-l-methionine hydroxide adenosyltransferase C-terminal" evidence="4">
    <location>
        <begin position="166"/>
        <end position="244"/>
    </location>
</feature>
<gene>
    <name evidence="5" type="ORF">C9I57_05300</name>
</gene>
<sequence>MIALFTDFGADDIYVGQMKVALLRHAAAGTPIVDVLHEVPNFDARAGAHLLAALRAWYPDGTVFLCVIDPGVGSERGAVVVQADSQWFVGPDNGLLSVVAARASRTRAWRVTWRPAGLSASFHGRDLFAPMAAWVSVAGDADRLPLDKLEAMSGLDVQFGEGDLAEAIYVDHYGNVLTGLRAKALSTDARLRVGSTDVAYARVFAEVAAGQAFWYVNSIGLVEIAVNRGSAAALLGVGVGDPVQWIV</sequence>
<reference evidence="5 6" key="1">
    <citation type="submission" date="2018-03" db="EMBL/GenBank/DDBJ databases">
        <title>Whole genome analyses suggest that Burkholderia sensu lato contains two further novel genera in the rhizoxinica-symbiotica group Mycetohabitans gen. nov., and Trinickia gen. nov.: implications for the evolution of diazotrophy and nodulation in the Burkholderiaceae.</title>
        <authorList>
            <person name="Estrada De Los Santos P."/>
            <person name="Palmer M."/>
            <person name="Chavez-Ramirez B."/>
            <person name="Steenkamp E.T."/>
            <person name="Hirsch A.M."/>
            <person name="Manyaka P."/>
            <person name="Maluk M."/>
            <person name="Lafos M."/>
            <person name="Crook M."/>
            <person name="Gross E."/>
            <person name="Simon M.F."/>
            <person name="Bueno Dos Reis Junior F."/>
            <person name="Poole P.S."/>
            <person name="Venter S.N."/>
            <person name="James E.K."/>
        </authorList>
    </citation>
    <scope>NUCLEOTIDE SEQUENCE [LARGE SCALE GENOMIC DNA]</scope>
    <source>
        <strain evidence="5 6">JPY-366</strain>
    </source>
</reference>
<dbReference type="PANTHER" id="PTHR35092:SF1">
    <property type="entry name" value="CHLORINASE MJ1651"/>
    <property type="match status" value="1"/>
</dbReference>
<dbReference type="InterPro" id="IPR023227">
    <property type="entry name" value="SAM_OH_AdoTrfase_C_sf"/>
</dbReference>
<dbReference type="InterPro" id="IPR046469">
    <property type="entry name" value="SAM_HAT_N"/>
</dbReference>
<proteinExistence type="inferred from homology"/>
<comment type="caution">
    <text evidence="5">The sequence shown here is derived from an EMBL/GenBank/DDBJ whole genome shotgun (WGS) entry which is preliminary data.</text>
</comment>
<evidence type="ECO:0000256" key="1">
    <source>
        <dbReference type="ARBA" id="ARBA00022691"/>
    </source>
</evidence>
<evidence type="ECO:0000313" key="5">
    <source>
        <dbReference type="EMBL" id="PTB22026.1"/>
    </source>
</evidence>
<accession>A0A2T3XZT9</accession>
<evidence type="ECO:0000313" key="6">
    <source>
        <dbReference type="Proteomes" id="UP000240638"/>
    </source>
</evidence>